<dbReference type="Gene3D" id="2.30.30.110">
    <property type="match status" value="1"/>
</dbReference>
<protein>
    <submittedName>
        <fullName evidence="3">Type II toxin-antitoxin system PemK/MazF family toxin</fullName>
    </submittedName>
</protein>
<comment type="similarity">
    <text evidence="1">Belongs to the PemK/MazF family.</text>
</comment>
<dbReference type="InterPro" id="IPR003477">
    <property type="entry name" value="PemK-like"/>
</dbReference>
<proteinExistence type="inferred from homology"/>
<dbReference type="AlphaFoldDB" id="A0AAW9A9R7"/>
<evidence type="ECO:0000313" key="3">
    <source>
        <dbReference type="EMBL" id="MDW0118127.1"/>
    </source>
</evidence>
<comment type="caution">
    <text evidence="3">The sequence shown here is derived from an EMBL/GenBank/DDBJ whole genome shotgun (WGS) entry which is preliminary data.</text>
</comment>
<gene>
    <name evidence="3" type="ORF">QTL97_14415</name>
</gene>
<evidence type="ECO:0000256" key="2">
    <source>
        <dbReference type="ARBA" id="ARBA00022649"/>
    </source>
</evidence>
<keyword evidence="2" id="KW-1277">Toxin-antitoxin system</keyword>
<evidence type="ECO:0000313" key="4">
    <source>
        <dbReference type="Proteomes" id="UP001271648"/>
    </source>
</evidence>
<dbReference type="EMBL" id="JAUBDJ010000010">
    <property type="protein sequence ID" value="MDW0118127.1"/>
    <property type="molecule type" value="Genomic_DNA"/>
</dbReference>
<dbReference type="PANTHER" id="PTHR33988:SF3">
    <property type="entry name" value="ENDORIBONUCLEASE TOXIN CHPB-RELATED"/>
    <property type="match status" value="1"/>
</dbReference>
<name>A0AAW9A9R7_9BACL</name>
<dbReference type="Pfam" id="PF02452">
    <property type="entry name" value="PemK_toxin"/>
    <property type="match status" value="1"/>
</dbReference>
<accession>A0AAW9A9R7</accession>
<dbReference type="GO" id="GO:0006402">
    <property type="term" value="P:mRNA catabolic process"/>
    <property type="evidence" value="ECO:0007669"/>
    <property type="project" value="TreeGrafter"/>
</dbReference>
<dbReference type="PANTHER" id="PTHR33988">
    <property type="entry name" value="ENDORIBONUCLEASE MAZF-RELATED"/>
    <property type="match status" value="1"/>
</dbReference>
<sequence>MTQVPNRGDLVYLNFSPQSGHEQRGRRPAIVLSPKSFNDLTGFSVVCPITTQQKGYPFEVEIPYGLAINGVILTDQVKSLDWRSRGLNIEGQAPEETIIECLNLISTFLLIEE</sequence>
<dbReference type="GO" id="GO:0016075">
    <property type="term" value="P:rRNA catabolic process"/>
    <property type="evidence" value="ECO:0007669"/>
    <property type="project" value="TreeGrafter"/>
</dbReference>
<organism evidence="3 4">
    <name type="scientific">Sporosarcina thermotolerans</name>
    <dbReference type="NCBI Taxonomy" id="633404"/>
    <lineage>
        <taxon>Bacteria</taxon>
        <taxon>Bacillati</taxon>
        <taxon>Bacillota</taxon>
        <taxon>Bacilli</taxon>
        <taxon>Bacillales</taxon>
        <taxon>Caryophanaceae</taxon>
        <taxon>Sporosarcina</taxon>
    </lineage>
</organism>
<dbReference type="SUPFAM" id="SSF50118">
    <property type="entry name" value="Cell growth inhibitor/plasmid maintenance toxic component"/>
    <property type="match status" value="1"/>
</dbReference>
<dbReference type="GO" id="GO:0004521">
    <property type="term" value="F:RNA endonuclease activity"/>
    <property type="evidence" value="ECO:0007669"/>
    <property type="project" value="TreeGrafter"/>
</dbReference>
<dbReference type="Proteomes" id="UP001271648">
    <property type="component" value="Unassembled WGS sequence"/>
</dbReference>
<dbReference type="InterPro" id="IPR011067">
    <property type="entry name" value="Plasmid_toxin/cell-grow_inhib"/>
</dbReference>
<evidence type="ECO:0000256" key="1">
    <source>
        <dbReference type="ARBA" id="ARBA00007521"/>
    </source>
</evidence>
<reference evidence="3 4" key="1">
    <citation type="submission" date="2023-06" db="EMBL/GenBank/DDBJ databases">
        <title>Sporosarcina sp. nov., isolated from Korean traditional fermented seafood 'Jeotgal'.</title>
        <authorList>
            <person name="Yang A.I."/>
            <person name="Shin N.-R."/>
        </authorList>
    </citation>
    <scope>NUCLEOTIDE SEQUENCE [LARGE SCALE GENOMIC DNA]</scope>
    <source>
        <strain evidence="3 4">KCTC43456</strain>
    </source>
</reference>
<dbReference type="RefSeq" id="WP_283732330.1">
    <property type="nucleotide sequence ID" value="NZ_CP125968.1"/>
</dbReference>
<dbReference type="GO" id="GO:0003677">
    <property type="term" value="F:DNA binding"/>
    <property type="evidence" value="ECO:0007669"/>
    <property type="project" value="InterPro"/>
</dbReference>
<keyword evidence="4" id="KW-1185">Reference proteome</keyword>